<reference evidence="9" key="1">
    <citation type="submission" date="2012-10" db="EMBL/GenBank/DDBJ databases">
        <authorList>
            <consortium name="Gibbon Genome Sequencing Consortium"/>
        </authorList>
    </citation>
    <scope>NUCLEOTIDE SEQUENCE [LARGE SCALE GENOMIC DNA]</scope>
</reference>
<keyword evidence="3" id="KW-0158">Chromosome</keyword>
<dbReference type="STRING" id="61853.ENSNLEP00000032011"/>
<dbReference type="PANTHER" id="PTHR48112">
    <property type="entry name" value="HIGH MOBILITY GROUP PROTEIN DSP1"/>
    <property type="match status" value="1"/>
</dbReference>
<dbReference type="GO" id="GO:0005634">
    <property type="term" value="C:nucleus"/>
    <property type="evidence" value="ECO:0007669"/>
    <property type="project" value="UniProtKB-UniRule"/>
</dbReference>
<evidence type="ECO:0000313" key="9">
    <source>
        <dbReference type="Ensembl" id="ENSNLEP00000032011.1"/>
    </source>
</evidence>
<evidence type="ECO:0000256" key="2">
    <source>
        <dbReference type="ARBA" id="ARBA00008774"/>
    </source>
</evidence>
<proteinExistence type="inferred from homology"/>
<name>A0A2I3GL32_NOMLE</name>
<evidence type="ECO:0000256" key="1">
    <source>
        <dbReference type="ARBA" id="ARBA00004286"/>
    </source>
</evidence>
<dbReference type="Pfam" id="PF00505">
    <property type="entry name" value="HMG_box"/>
    <property type="match status" value="1"/>
</dbReference>
<evidence type="ECO:0000256" key="4">
    <source>
        <dbReference type="ARBA" id="ARBA00022737"/>
    </source>
</evidence>
<dbReference type="PANTHER" id="PTHR48112:SF35">
    <property type="entry name" value="HIGH MOBILITY GROUP PROTEIN B1"/>
    <property type="match status" value="1"/>
</dbReference>
<dbReference type="GO" id="GO:0050679">
    <property type="term" value="P:positive regulation of epithelial cell proliferation"/>
    <property type="evidence" value="ECO:0007669"/>
    <property type="project" value="UniProtKB-ARBA"/>
</dbReference>
<comment type="subcellular location">
    <subcellularLocation>
        <location evidence="1">Chromosome</location>
    </subcellularLocation>
</comment>
<evidence type="ECO:0000256" key="7">
    <source>
        <dbReference type="PROSITE-ProRule" id="PRU00267"/>
    </source>
</evidence>
<sequence length="147" mass="16999">MVKGDPKKPRGKMLSYAFFVQTCWEEHKKKHPDASINFSCSERWKTMSAKQKGKLKDMAKADKTHYEREIKTYIPPEGETKKPPSVFFLLYSEYRPKIKGEQPGLSIGDVAKKLGEMWNNTAADDKQPYEKKAAKLKEKYEKDTAAY</sequence>
<dbReference type="InParanoid" id="A0A2I3GL32"/>
<feature type="domain" description="HMG box" evidence="8">
    <location>
        <begin position="9"/>
        <end position="74"/>
    </location>
</feature>
<dbReference type="GO" id="GO:0003677">
    <property type="term" value="F:DNA binding"/>
    <property type="evidence" value="ECO:0007669"/>
    <property type="project" value="UniProtKB-UniRule"/>
</dbReference>
<dbReference type="SMART" id="SM00398">
    <property type="entry name" value="HMG"/>
    <property type="match status" value="2"/>
</dbReference>
<evidence type="ECO:0000256" key="3">
    <source>
        <dbReference type="ARBA" id="ARBA00022454"/>
    </source>
</evidence>
<dbReference type="PROSITE" id="PS50118">
    <property type="entry name" value="HMG_BOX_2"/>
    <property type="match status" value="2"/>
</dbReference>
<evidence type="ECO:0000259" key="8">
    <source>
        <dbReference type="PROSITE" id="PS50118"/>
    </source>
</evidence>
<keyword evidence="4" id="KW-0677">Repeat</keyword>
<dbReference type="Proteomes" id="UP000001073">
    <property type="component" value="Unplaced"/>
</dbReference>
<dbReference type="AlphaFoldDB" id="A0A2I3GL32"/>
<dbReference type="InterPro" id="IPR009071">
    <property type="entry name" value="HMG_box_dom"/>
</dbReference>
<feature type="DNA-binding region" description="HMG box" evidence="7">
    <location>
        <begin position="9"/>
        <end position="74"/>
    </location>
</feature>
<reference evidence="9" key="2">
    <citation type="submission" date="2025-08" db="UniProtKB">
        <authorList>
            <consortium name="Ensembl"/>
        </authorList>
    </citation>
    <scope>IDENTIFICATION</scope>
</reference>
<comment type="similarity">
    <text evidence="2">Belongs to the HMGB family.</text>
</comment>
<dbReference type="SUPFAM" id="SSF47095">
    <property type="entry name" value="HMG-box"/>
    <property type="match status" value="2"/>
</dbReference>
<evidence type="ECO:0000256" key="6">
    <source>
        <dbReference type="ARBA" id="ARBA00023242"/>
    </source>
</evidence>
<feature type="DNA-binding region" description="HMG box" evidence="7">
    <location>
        <begin position="80"/>
        <end position="147"/>
    </location>
</feature>
<reference evidence="9" key="3">
    <citation type="submission" date="2025-09" db="UniProtKB">
        <authorList>
            <consortium name="Ensembl"/>
        </authorList>
    </citation>
    <scope>IDENTIFICATION</scope>
</reference>
<evidence type="ECO:0000313" key="10">
    <source>
        <dbReference type="Proteomes" id="UP000001073"/>
    </source>
</evidence>
<dbReference type="GO" id="GO:0001936">
    <property type="term" value="P:regulation of endothelial cell proliferation"/>
    <property type="evidence" value="ECO:0007669"/>
    <property type="project" value="UniProtKB-ARBA"/>
</dbReference>
<dbReference type="InterPro" id="IPR050342">
    <property type="entry name" value="HMGB"/>
</dbReference>
<protein>
    <recommendedName>
        <fullName evidence="8">HMG box domain-containing protein</fullName>
    </recommendedName>
</protein>
<dbReference type="Gene3D" id="1.10.30.10">
    <property type="entry name" value="High mobility group box domain"/>
    <property type="match status" value="2"/>
</dbReference>
<organism evidence="9 10">
    <name type="scientific">Nomascus leucogenys</name>
    <name type="common">Northern white-cheeked gibbon</name>
    <name type="synonym">Hylobates leucogenys</name>
    <dbReference type="NCBI Taxonomy" id="61853"/>
    <lineage>
        <taxon>Eukaryota</taxon>
        <taxon>Metazoa</taxon>
        <taxon>Chordata</taxon>
        <taxon>Craniata</taxon>
        <taxon>Vertebrata</taxon>
        <taxon>Euteleostomi</taxon>
        <taxon>Mammalia</taxon>
        <taxon>Eutheria</taxon>
        <taxon>Euarchontoglires</taxon>
        <taxon>Primates</taxon>
        <taxon>Haplorrhini</taxon>
        <taxon>Catarrhini</taxon>
        <taxon>Hylobatidae</taxon>
        <taxon>Nomascus</taxon>
    </lineage>
</organism>
<keyword evidence="6 7" id="KW-0539">Nucleus</keyword>
<keyword evidence="5 7" id="KW-0238">DNA-binding</keyword>
<dbReference type="GO" id="GO:0006357">
    <property type="term" value="P:regulation of transcription by RNA polymerase II"/>
    <property type="evidence" value="ECO:0007669"/>
    <property type="project" value="TreeGrafter"/>
</dbReference>
<dbReference type="GO" id="GO:0000793">
    <property type="term" value="C:condensed chromosome"/>
    <property type="evidence" value="ECO:0007669"/>
    <property type="project" value="UniProtKB-ARBA"/>
</dbReference>
<dbReference type="InterPro" id="IPR036910">
    <property type="entry name" value="HMG_box_dom_sf"/>
</dbReference>
<evidence type="ECO:0000256" key="5">
    <source>
        <dbReference type="ARBA" id="ARBA00023125"/>
    </source>
</evidence>
<dbReference type="FunFam" id="1.10.30.10:FF:000006">
    <property type="entry name" value="High mobility group protein B1"/>
    <property type="match status" value="1"/>
</dbReference>
<dbReference type="PRINTS" id="PR00886">
    <property type="entry name" value="HIGHMOBLTY12"/>
</dbReference>
<keyword evidence="10" id="KW-1185">Reference proteome</keyword>
<dbReference type="Ensembl" id="ENSNLET00000038377.1">
    <property type="protein sequence ID" value="ENSNLEP00000032011.1"/>
    <property type="gene ID" value="ENSNLEG00000033322.1"/>
</dbReference>
<feature type="domain" description="HMG box" evidence="8">
    <location>
        <begin position="80"/>
        <end position="147"/>
    </location>
</feature>
<dbReference type="Pfam" id="PF09011">
    <property type="entry name" value="HMG_box_2"/>
    <property type="match status" value="1"/>
</dbReference>
<dbReference type="GeneTree" id="ENSGT00950000183120"/>
<dbReference type="CDD" id="cd21978">
    <property type="entry name" value="HMG-box_HMGB_rpt1"/>
    <property type="match status" value="1"/>
</dbReference>
<accession>A0A2I3GL32</accession>